<dbReference type="GO" id="GO:0005975">
    <property type="term" value="P:carbohydrate metabolic process"/>
    <property type="evidence" value="ECO:0007669"/>
    <property type="project" value="InterPro"/>
</dbReference>
<proteinExistence type="predicted"/>
<organism evidence="2">
    <name type="scientific">Homalodisca liturata</name>
    <dbReference type="NCBI Taxonomy" id="320908"/>
    <lineage>
        <taxon>Eukaryota</taxon>
        <taxon>Metazoa</taxon>
        <taxon>Ecdysozoa</taxon>
        <taxon>Arthropoda</taxon>
        <taxon>Hexapoda</taxon>
        <taxon>Insecta</taxon>
        <taxon>Pterygota</taxon>
        <taxon>Neoptera</taxon>
        <taxon>Paraneoptera</taxon>
        <taxon>Hemiptera</taxon>
        <taxon>Auchenorrhyncha</taxon>
        <taxon>Membracoidea</taxon>
        <taxon>Cicadellidae</taxon>
        <taxon>Cicadellinae</taxon>
        <taxon>Proconiini</taxon>
        <taxon>Homalodisca</taxon>
    </lineage>
</organism>
<protein>
    <recommendedName>
        <fullName evidence="1">Phosphoacetylglucosamine mutase AMG1 domain-containing protein</fullName>
    </recommendedName>
</protein>
<dbReference type="AlphaFoldDB" id="A0A1B6I506"/>
<accession>A0A1B6I506</accession>
<reference evidence="2" key="1">
    <citation type="submission" date="2015-11" db="EMBL/GenBank/DDBJ databases">
        <title>De novo transcriptome assembly of four potential Pierce s Disease insect vectors from Arizona vineyards.</title>
        <authorList>
            <person name="Tassone E.E."/>
        </authorList>
    </citation>
    <scope>NUCLEOTIDE SEQUENCE</scope>
</reference>
<dbReference type="GO" id="GO:0004610">
    <property type="term" value="F:phosphoacetylglucosamine mutase activity"/>
    <property type="evidence" value="ECO:0007669"/>
    <property type="project" value="TreeGrafter"/>
</dbReference>
<sequence>ADFVKTKKMQPDVRKSVHPITASFDGDVDRLMFYNSEMRLFDGDAQAAYIVHYIKGLVDAEGIQCSIGVVLSFYSNMGAVEYLQKNFKVVFAQTGVKNFVREARSFDVGVYYEPNGHGSIHFSRKFLD</sequence>
<feature type="non-terminal residue" evidence="2">
    <location>
        <position position="128"/>
    </location>
</feature>
<dbReference type="PANTHER" id="PTHR45955">
    <property type="entry name" value="PHOSPHOACETYLGLUCOSAMINE MUTASE"/>
    <property type="match status" value="1"/>
</dbReference>
<dbReference type="Gene3D" id="3.40.120.10">
    <property type="entry name" value="Alpha-D-Glucose-1,6-Bisphosphate, subunit A, domain 3"/>
    <property type="match status" value="2"/>
</dbReference>
<evidence type="ECO:0000313" key="2">
    <source>
        <dbReference type="EMBL" id="JAS82016.1"/>
    </source>
</evidence>
<dbReference type="SUPFAM" id="SSF53738">
    <property type="entry name" value="Phosphoglucomutase, first 3 domains"/>
    <property type="match status" value="1"/>
</dbReference>
<dbReference type="EMBL" id="GECU01025690">
    <property type="protein sequence ID" value="JAS82016.1"/>
    <property type="molecule type" value="Transcribed_RNA"/>
</dbReference>
<gene>
    <name evidence="2" type="ORF">g.4580</name>
</gene>
<dbReference type="PANTHER" id="PTHR45955:SF1">
    <property type="entry name" value="PHOSPHOACETYLGLUCOSAMINE MUTASE"/>
    <property type="match status" value="1"/>
</dbReference>
<dbReference type="InterPro" id="IPR016055">
    <property type="entry name" value="A-D-PHexomutase_a/b/a-I/II/III"/>
</dbReference>
<dbReference type="Pfam" id="PF21404">
    <property type="entry name" value="AMG1_III"/>
    <property type="match status" value="1"/>
</dbReference>
<dbReference type="InterPro" id="IPR049022">
    <property type="entry name" value="AMG1_III"/>
</dbReference>
<name>A0A1B6I506_9HEMI</name>
<feature type="domain" description="Phosphoacetylglucosamine mutase AMG1" evidence="1">
    <location>
        <begin position="42"/>
        <end position="127"/>
    </location>
</feature>
<dbReference type="GO" id="GO:0006048">
    <property type="term" value="P:UDP-N-acetylglucosamine biosynthetic process"/>
    <property type="evidence" value="ECO:0007669"/>
    <property type="project" value="TreeGrafter"/>
</dbReference>
<feature type="non-terminal residue" evidence="2">
    <location>
        <position position="1"/>
    </location>
</feature>
<evidence type="ECO:0000259" key="1">
    <source>
        <dbReference type="Pfam" id="PF21404"/>
    </source>
</evidence>